<dbReference type="HOGENOM" id="CLU_096801_1_0_5"/>
<protein>
    <submittedName>
        <fullName evidence="1">Uncharacterized protein</fullName>
    </submittedName>
</protein>
<dbReference type="KEGG" id="mey:TM49_05535"/>
<dbReference type="RefSeq" id="WP_045684810.1">
    <property type="nucleotide sequence ID" value="NZ_CP010803.1"/>
</dbReference>
<keyword evidence="2" id="KW-1185">Reference proteome</keyword>
<accession>A0A0D5LX14</accession>
<gene>
    <name evidence="1" type="ORF">TM49_05535</name>
</gene>
<dbReference type="STRING" id="1486262.TM49_05535"/>
<evidence type="ECO:0000313" key="2">
    <source>
        <dbReference type="Proteomes" id="UP000032611"/>
    </source>
</evidence>
<dbReference type="Proteomes" id="UP000032611">
    <property type="component" value="Chromosome"/>
</dbReference>
<dbReference type="OrthoDB" id="8449893at2"/>
<organism evidence="1 2">
    <name type="scientific">Martelella endophytica</name>
    <dbReference type="NCBI Taxonomy" id="1486262"/>
    <lineage>
        <taxon>Bacteria</taxon>
        <taxon>Pseudomonadati</taxon>
        <taxon>Pseudomonadota</taxon>
        <taxon>Alphaproteobacteria</taxon>
        <taxon>Hyphomicrobiales</taxon>
        <taxon>Aurantimonadaceae</taxon>
        <taxon>Martelella</taxon>
    </lineage>
</organism>
<proteinExistence type="predicted"/>
<evidence type="ECO:0000313" key="1">
    <source>
        <dbReference type="EMBL" id="AJY47953.1"/>
    </source>
</evidence>
<dbReference type="PATRIC" id="fig|1486262.3.peg.1133"/>
<dbReference type="EMBL" id="CP010803">
    <property type="protein sequence ID" value="AJY47953.1"/>
    <property type="molecule type" value="Genomic_DNA"/>
</dbReference>
<reference evidence="1 2" key="1">
    <citation type="journal article" date="2015" name="Genome Announc.">
        <title>Complete genome sequence of Martelella endophytica YC6887, which has antifungal activity associated with a halophyte.</title>
        <authorList>
            <person name="Khan A."/>
            <person name="Khan H."/>
            <person name="Chung E.J."/>
            <person name="Hossain M.T."/>
            <person name="Chung Y.R."/>
        </authorList>
    </citation>
    <scope>NUCLEOTIDE SEQUENCE [LARGE SCALE GENOMIC DNA]</scope>
    <source>
        <strain evidence="1">YC6887</strain>
    </source>
</reference>
<dbReference type="InterPro" id="IPR046083">
    <property type="entry name" value="DUF6101"/>
</dbReference>
<sequence>MTNSQARMGEQETVLRIDPAQFPQKFSYVAKGSGKGADDTRIGVKLDQRGAVVRRNLPSSNLPFSIALPGRAFKGVAARAMAHADGGITVTLELHHADPEMCIPLLVAHNLSDIVADWQNWSTMYDIPMLMVEADGVARTVDAKPHQVVAANDDTGPRRRKATRATPRFSVQLEGASLGVAMTVKGKAIAA</sequence>
<name>A0A0D5LX14_MAREN</name>
<dbReference type="AlphaFoldDB" id="A0A0D5LX14"/>
<dbReference type="Pfam" id="PF19596">
    <property type="entry name" value="DUF6101"/>
    <property type="match status" value="1"/>
</dbReference>